<gene>
    <name evidence="1" type="ORF">BS47DRAFT_764786</name>
</gene>
<dbReference type="OrthoDB" id="2969727at2759"/>
<comment type="caution">
    <text evidence="1">The sequence shown here is derived from an EMBL/GenBank/DDBJ whole genome shotgun (WGS) entry which is preliminary data.</text>
</comment>
<evidence type="ECO:0000313" key="1">
    <source>
        <dbReference type="EMBL" id="KAF9520420.1"/>
    </source>
</evidence>
<dbReference type="AlphaFoldDB" id="A0A9P6E2K8"/>
<name>A0A9P6E2K8_9AGAM</name>
<organism evidence="1 2">
    <name type="scientific">Hydnum rufescens UP504</name>
    <dbReference type="NCBI Taxonomy" id="1448309"/>
    <lineage>
        <taxon>Eukaryota</taxon>
        <taxon>Fungi</taxon>
        <taxon>Dikarya</taxon>
        <taxon>Basidiomycota</taxon>
        <taxon>Agaricomycotina</taxon>
        <taxon>Agaricomycetes</taxon>
        <taxon>Cantharellales</taxon>
        <taxon>Hydnaceae</taxon>
        <taxon>Hydnum</taxon>
    </lineage>
</organism>
<reference evidence="1" key="1">
    <citation type="journal article" date="2020" name="Nat. Commun.">
        <title>Large-scale genome sequencing of mycorrhizal fungi provides insights into the early evolution of symbiotic traits.</title>
        <authorList>
            <person name="Miyauchi S."/>
            <person name="Kiss E."/>
            <person name="Kuo A."/>
            <person name="Drula E."/>
            <person name="Kohler A."/>
            <person name="Sanchez-Garcia M."/>
            <person name="Morin E."/>
            <person name="Andreopoulos B."/>
            <person name="Barry K.W."/>
            <person name="Bonito G."/>
            <person name="Buee M."/>
            <person name="Carver A."/>
            <person name="Chen C."/>
            <person name="Cichocki N."/>
            <person name="Clum A."/>
            <person name="Culley D."/>
            <person name="Crous P.W."/>
            <person name="Fauchery L."/>
            <person name="Girlanda M."/>
            <person name="Hayes R.D."/>
            <person name="Keri Z."/>
            <person name="LaButti K."/>
            <person name="Lipzen A."/>
            <person name="Lombard V."/>
            <person name="Magnuson J."/>
            <person name="Maillard F."/>
            <person name="Murat C."/>
            <person name="Nolan M."/>
            <person name="Ohm R.A."/>
            <person name="Pangilinan J."/>
            <person name="Pereira M.F."/>
            <person name="Perotto S."/>
            <person name="Peter M."/>
            <person name="Pfister S."/>
            <person name="Riley R."/>
            <person name="Sitrit Y."/>
            <person name="Stielow J.B."/>
            <person name="Szollosi G."/>
            <person name="Zifcakova L."/>
            <person name="Stursova M."/>
            <person name="Spatafora J.W."/>
            <person name="Tedersoo L."/>
            <person name="Vaario L.M."/>
            <person name="Yamada A."/>
            <person name="Yan M."/>
            <person name="Wang P."/>
            <person name="Xu J."/>
            <person name="Bruns T."/>
            <person name="Baldrian P."/>
            <person name="Vilgalys R."/>
            <person name="Dunand C."/>
            <person name="Henrissat B."/>
            <person name="Grigoriev I.V."/>
            <person name="Hibbett D."/>
            <person name="Nagy L.G."/>
            <person name="Martin F.M."/>
        </authorList>
    </citation>
    <scope>NUCLEOTIDE SEQUENCE</scope>
    <source>
        <strain evidence="1">UP504</strain>
    </source>
</reference>
<protein>
    <submittedName>
        <fullName evidence="1">Uncharacterized protein</fullName>
    </submittedName>
</protein>
<dbReference type="Proteomes" id="UP000886523">
    <property type="component" value="Unassembled WGS sequence"/>
</dbReference>
<accession>A0A9P6E2K8</accession>
<evidence type="ECO:0000313" key="2">
    <source>
        <dbReference type="Proteomes" id="UP000886523"/>
    </source>
</evidence>
<proteinExistence type="predicted"/>
<dbReference type="Gene3D" id="2.60.120.260">
    <property type="entry name" value="Galactose-binding domain-like"/>
    <property type="match status" value="1"/>
</dbReference>
<sequence>MLFDDTSVSFVGRWAYHLDPLITNKFHSFHGTNHSGDFASLNFTGTSVDVFGIGGPHNGQYNVTLDGQTSTHDGQIAAEQVLLFSQQGG</sequence>
<dbReference type="EMBL" id="MU128912">
    <property type="protein sequence ID" value="KAF9520420.1"/>
    <property type="molecule type" value="Genomic_DNA"/>
</dbReference>
<keyword evidence="2" id="KW-1185">Reference proteome</keyword>